<dbReference type="GO" id="GO:0030313">
    <property type="term" value="C:cell envelope"/>
    <property type="evidence" value="ECO:0007669"/>
    <property type="project" value="UniProtKB-SubCell"/>
</dbReference>
<comment type="subcellular location">
    <subcellularLocation>
        <location evidence="1">Cell envelope</location>
    </subcellularLocation>
</comment>
<organism evidence="5">
    <name type="scientific">marine sediment metagenome</name>
    <dbReference type="NCBI Taxonomy" id="412755"/>
    <lineage>
        <taxon>unclassified sequences</taxon>
        <taxon>metagenomes</taxon>
        <taxon>ecological metagenomes</taxon>
    </lineage>
</organism>
<feature type="domain" description="Periplasmic binding protein" evidence="4">
    <location>
        <begin position="15"/>
        <end position="194"/>
    </location>
</feature>
<gene>
    <name evidence="5" type="ORF">S03H2_24431</name>
</gene>
<dbReference type="InterPro" id="IPR028082">
    <property type="entry name" value="Peripla_BP_I"/>
</dbReference>
<comment type="similarity">
    <text evidence="2">Belongs to the bacterial solute-binding protein 2 family.</text>
</comment>
<feature type="non-terminal residue" evidence="5">
    <location>
        <position position="194"/>
    </location>
</feature>
<sequence>MHQIHIQAPLFGWLARDSLKAINKAKIPLMVLDTDLDLEDINYYYLGFDNYQGGYYTGEYLRKYLSKKSSILILSGHLKGNFTDRVKGFKKAVGKEHKITLSKGEFIGSVAYEKVLSYVKENNVDAIFATSDNMALGTLSALKKIGKKVLVCGFDATSKGKRQLRSGKLLSTVNTKPKKLGSLGVQLVRDLITG</sequence>
<keyword evidence="3" id="KW-0732">Signal</keyword>
<dbReference type="Gene3D" id="3.40.50.2300">
    <property type="match status" value="2"/>
</dbReference>
<name>X1G0P0_9ZZZZ</name>
<protein>
    <recommendedName>
        <fullName evidence="4">Periplasmic binding protein domain-containing protein</fullName>
    </recommendedName>
</protein>
<dbReference type="GO" id="GO:0030246">
    <property type="term" value="F:carbohydrate binding"/>
    <property type="evidence" value="ECO:0007669"/>
    <property type="project" value="UniProtKB-ARBA"/>
</dbReference>
<evidence type="ECO:0000256" key="2">
    <source>
        <dbReference type="ARBA" id="ARBA00007639"/>
    </source>
</evidence>
<accession>X1G0P0</accession>
<reference evidence="5" key="1">
    <citation type="journal article" date="2014" name="Front. Microbiol.">
        <title>High frequency of phylogenetically diverse reductive dehalogenase-homologous genes in deep subseafloor sedimentary metagenomes.</title>
        <authorList>
            <person name="Kawai M."/>
            <person name="Futagami T."/>
            <person name="Toyoda A."/>
            <person name="Takaki Y."/>
            <person name="Nishi S."/>
            <person name="Hori S."/>
            <person name="Arai W."/>
            <person name="Tsubouchi T."/>
            <person name="Morono Y."/>
            <person name="Uchiyama I."/>
            <person name="Ito T."/>
            <person name="Fujiyama A."/>
            <person name="Inagaki F."/>
            <person name="Takami H."/>
        </authorList>
    </citation>
    <scope>NUCLEOTIDE SEQUENCE</scope>
    <source>
        <strain evidence="5">Expedition CK06-06</strain>
    </source>
</reference>
<dbReference type="AlphaFoldDB" id="X1G0P0"/>
<dbReference type="CDD" id="cd01536">
    <property type="entry name" value="PBP1_ABC_sugar_binding-like"/>
    <property type="match status" value="1"/>
</dbReference>
<evidence type="ECO:0000256" key="3">
    <source>
        <dbReference type="ARBA" id="ARBA00022729"/>
    </source>
</evidence>
<proteinExistence type="inferred from homology"/>
<dbReference type="PANTHER" id="PTHR46847:SF1">
    <property type="entry name" value="D-ALLOSE-BINDING PERIPLASMIC PROTEIN-RELATED"/>
    <property type="match status" value="1"/>
</dbReference>
<dbReference type="PANTHER" id="PTHR46847">
    <property type="entry name" value="D-ALLOSE-BINDING PERIPLASMIC PROTEIN-RELATED"/>
    <property type="match status" value="1"/>
</dbReference>
<dbReference type="SUPFAM" id="SSF53822">
    <property type="entry name" value="Periplasmic binding protein-like I"/>
    <property type="match status" value="1"/>
</dbReference>
<evidence type="ECO:0000256" key="1">
    <source>
        <dbReference type="ARBA" id="ARBA00004196"/>
    </source>
</evidence>
<dbReference type="EMBL" id="BARU01013572">
    <property type="protein sequence ID" value="GAH38380.1"/>
    <property type="molecule type" value="Genomic_DNA"/>
</dbReference>
<dbReference type="Pfam" id="PF13407">
    <property type="entry name" value="Peripla_BP_4"/>
    <property type="match status" value="1"/>
</dbReference>
<dbReference type="InterPro" id="IPR025997">
    <property type="entry name" value="SBP_2_dom"/>
</dbReference>
<evidence type="ECO:0000259" key="4">
    <source>
        <dbReference type="Pfam" id="PF13407"/>
    </source>
</evidence>
<evidence type="ECO:0000313" key="5">
    <source>
        <dbReference type="EMBL" id="GAH38380.1"/>
    </source>
</evidence>
<comment type="caution">
    <text evidence="5">The sequence shown here is derived from an EMBL/GenBank/DDBJ whole genome shotgun (WGS) entry which is preliminary data.</text>
</comment>